<dbReference type="GO" id="GO:0031412">
    <property type="term" value="P:gas vesicle organization"/>
    <property type="evidence" value="ECO:0007669"/>
    <property type="project" value="InterPro"/>
</dbReference>
<organism evidence="4 5">
    <name type="scientific">Aminithiophilus ramosus</name>
    <dbReference type="NCBI Taxonomy" id="3029084"/>
    <lineage>
        <taxon>Bacteria</taxon>
        <taxon>Thermotogati</taxon>
        <taxon>Synergistota</taxon>
        <taxon>Synergistia</taxon>
        <taxon>Synergistales</taxon>
        <taxon>Aminithiophilaceae</taxon>
        <taxon>Aminithiophilus</taxon>
    </lineage>
</organism>
<proteinExistence type="inferred from homology"/>
<keyword evidence="5" id="KW-1185">Reference proteome</keyword>
<evidence type="ECO:0000256" key="1">
    <source>
        <dbReference type="ARBA" id="ARBA00022987"/>
    </source>
</evidence>
<dbReference type="PANTHER" id="PTHR36852">
    <property type="entry name" value="PROTEIN GVPL 2"/>
    <property type="match status" value="1"/>
</dbReference>
<dbReference type="Proteomes" id="UP000671879">
    <property type="component" value="Chromosome"/>
</dbReference>
<evidence type="ECO:0000256" key="2">
    <source>
        <dbReference type="ARBA" id="ARBA00035108"/>
    </source>
</evidence>
<comment type="similarity">
    <text evidence="3">Belongs to the gas vesicle GvpF/GvpL family.</text>
</comment>
<protein>
    <submittedName>
        <fullName evidence="4">GvpL/GvpF family gas vesicle protein</fullName>
    </submittedName>
</protein>
<evidence type="ECO:0000313" key="4">
    <source>
        <dbReference type="EMBL" id="QTX32276.1"/>
    </source>
</evidence>
<dbReference type="Pfam" id="PF06386">
    <property type="entry name" value="GvpL_GvpF"/>
    <property type="match status" value="1"/>
</dbReference>
<keyword evidence="1" id="KW-0304">Gas vesicle</keyword>
<gene>
    <name evidence="4" type="ORF">KAR29_13390</name>
</gene>
<dbReference type="GO" id="GO:0031411">
    <property type="term" value="C:gas vesicle"/>
    <property type="evidence" value="ECO:0007669"/>
    <property type="project" value="UniProtKB-SubCell"/>
</dbReference>
<dbReference type="PANTHER" id="PTHR36852:SF1">
    <property type="entry name" value="PROTEIN GVPL 2"/>
    <property type="match status" value="1"/>
</dbReference>
<dbReference type="InterPro" id="IPR009430">
    <property type="entry name" value="GvpL/GvpF"/>
</dbReference>
<comment type="subcellular location">
    <subcellularLocation>
        <location evidence="2">Gas vesicle</location>
    </subcellularLocation>
</comment>
<dbReference type="EMBL" id="CP072943">
    <property type="protein sequence ID" value="QTX32276.1"/>
    <property type="molecule type" value="Genomic_DNA"/>
</dbReference>
<evidence type="ECO:0000256" key="3">
    <source>
        <dbReference type="ARBA" id="ARBA00035643"/>
    </source>
</evidence>
<evidence type="ECO:0000313" key="5">
    <source>
        <dbReference type="Proteomes" id="UP000671879"/>
    </source>
</evidence>
<dbReference type="KEGG" id="aram:KAR29_13390"/>
<accession>A0A9Q7EYQ6</accession>
<sequence length="252" mass="28944">MNIKNKYFYGIINEPDFKIFDVIGINSSKVYSISIDKISAVVSDFGNDEIYPTRKNISTHATVQEFLMDKYTLLPAGFGVLASKNEMMDLLQKSKESIVNEINRLSGVIEVVVKVYWDYNSEIKEIEVNNKEIVKIKSKINKTSSLLEKQNIKIDAGKLVESLLLDKRNIYSDDIYGYFKNIALDSHKDSESGIENVLNASFLVKKADKDDFIKSIHKLDEKYNNKFNFKCIAPLPPYTFLNVEMNYFKKPC</sequence>
<dbReference type="RefSeq" id="WP_274373499.1">
    <property type="nucleotide sequence ID" value="NZ_CP072943.1"/>
</dbReference>
<reference evidence="5" key="1">
    <citation type="submission" date="2021-04" db="EMBL/GenBank/DDBJ databases">
        <title>A novel Synergistetes isolate from a pyrite-forming mixed culture.</title>
        <authorList>
            <person name="Bunk B."/>
            <person name="Sproer C."/>
            <person name="Spring S."/>
            <person name="Pester M."/>
        </authorList>
    </citation>
    <scope>NUCLEOTIDE SEQUENCE [LARGE SCALE GENOMIC DNA]</scope>
    <source>
        <strain evidence="5">J.5.4.2-T.3.5.2</strain>
    </source>
</reference>
<name>A0A9Q7EYQ6_9BACT</name>
<dbReference type="AlphaFoldDB" id="A0A9Q7EYQ6"/>